<keyword evidence="12 18" id="KW-0408">Iron</keyword>
<dbReference type="Pfam" id="PF00116">
    <property type="entry name" value="COX2"/>
    <property type="match status" value="1"/>
</dbReference>
<feature type="transmembrane region" description="Helical" evidence="19">
    <location>
        <begin position="66"/>
        <end position="89"/>
    </location>
</feature>
<keyword evidence="7 19" id="KW-0812">Transmembrane</keyword>
<protein>
    <recommendedName>
        <fullName evidence="3">cytochrome-c oxidase</fullName>
        <ecNumber evidence="3">7.1.1.9</ecNumber>
    </recommendedName>
    <alternativeName>
        <fullName evidence="16">Cytochrome aa3 subunit 2</fullName>
    </alternativeName>
</protein>
<comment type="function">
    <text evidence="15">Subunits I and II form the functional core of the enzyme complex. Electrons originating in cytochrome c are transferred via heme a and Cu(A) to the binuclear center formed by heme a3 and Cu(B).</text>
</comment>
<dbReference type="InterPro" id="IPR009056">
    <property type="entry name" value="Cyt_c-like_dom"/>
</dbReference>
<keyword evidence="13" id="KW-0186">Copper</keyword>
<evidence type="ECO:0000256" key="19">
    <source>
        <dbReference type="SAM" id="Phobius"/>
    </source>
</evidence>
<dbReference type="InterPro" id="IPR002429">
    <property type="entry name" value="CcO_II-like_C"/>
</dbReference>
<dbReference type="PANTHER" id="PTHR22888:SF9">
    <property type="entry name" value="CYTOCHROME C OXIDASE SUBUNIT 2"/>
    <property type="match status" value="1"/>
</dbReference>
<feature type="transmembrane region" description="Helical" evidence="19">
    <location>
        <begin position="20"/>
        <end position="45"/>
    </location>
</feature>
<dbReference type="PRINTS" id="PR01166">
    <property type="entry name" value="CYCOXIDASEII"/>
</dbReference>
<dbReference type="SUPFAM" id="SSF49503">
    <property type="entry name" value="Cupredoxins"/>
    <property type="match status" value="1"/>
</dbReference>
<evidence type="ECO:0000256" key="15">
    <source>
        <dbReference type="ARBA" id="ARBA00024688"/>
    </source>
</evidence>
<evidence type="ECO:0000256" key="10">
    <source>
        <dbReference type="ARBA" id="ARBA00022982"/>
    </source>
</evidence>
<dbReference type="Gene3D" id="2.60.40.420">
    <property type="entry name" value="Cupredoxins - blue copper proteins"/>
    <property type="match status" value="1"/>
</dbReference>
<dbReference type="PANTHER" id="PTHR22888">
    <property type="entry name" value="CYTOCHROME C OXIDASE, SUBUNIT II"/>
    <property type="match status" value="1"/>
</dbReference>
<evidence type="ECO:0000256" key="4">
    <source>
        <dbReference type="ARBA" id="ARBA00022448"/>
    </source>
</evidence>
<dbReference type="InterPro" id="IPR036909">
    <property type="entry name" value="Cyt_c-like_dom_sf"/>
</dbReference>
<organism evidence="22 23">
    <name type="scientific">Candidatus Chloroploca asiatica</name>
    <dbReference type="NCBI Taxonomy" id="1506545"/>
    <lineage>
        <taxon>Bacteria</taxon>
        <taxon>Bacillati</taxon>
        <taxon>Chloroflexota</taxon>
        <taxon>Chloroflexia</taxon>
        <taxon>Chloroflexales</taxon>
        <taxon>Chloroflexineae</taxon>
        <taxon>Oscillochloridaceae</taxon>
        <taxon>Candidatus Chloroploca</taxon>
    </lineage>
</organism>
<dbReference type="InterPro" id="IPR001505">
    <property type="entry name" value="Copper_CuA"/>
</dbReference>
<evidence type="ECO:0000256" key="16">
    <source>
        <dbReference type="ARBA" id="ARBA00031399"/>
    </source>
</evidence>
<keyword evidence="23" id="KW-1185">Reference proteome</keyword>
<dbReference type="NCBIfam" id="TIGR02866">
    <property type="entry name" value="CoxB"/>
    <property type="match status" value="1"/>
</dbReference>
<feature type="domain" description="Cytochrome oxidase subunit II copper A binding" evidence="20">
    <location>
        <begin position="96"/>
        <end position="207"/>
    </location>
</feature>
<keyword evidence="11 19" id="KW-1133">Transmembrane helix</keyword>
<dbReference type="Proteomes" id="UP000220922">
    <property type="component" value="Unassembled WGS sequence"/>
</dbReference>
<evidence type="ECO:0000256" key="2">
    <source>
        <dbReference type="ARBA" id="ARBA00007866"/>
    </source>
</evidence>
<dbReference type="RefSeq" id="WP_097653455.1">
    <property type="nucleotide sequence ID" value="NZ_LYXE01000096.1"/>
</dbReference>
<dbReference type="GO" id="GO:0004129">
    <property type="term" value="F:cytochrome-c oxidase activity"/>
    <property type="evidence" value="ECO:0007669"/>
    <property type="project" value="UniProtKB-EC"/>
</dbReference>
<evidence type="ECO:0000313" key="23">
    <source>
        <dbReference type="Proteomes" id="UP000220922"/>
    </source>
</evidence>
<evidence type="ECO:0000256" key="5">
    <source>
        <dbReference type="ARBA" id="ARBA00022617"/>
    </source>
</evidence>
<keyword evidence="14 19" id="KW-0472">Membrane</keyword>
<evidence type="ECO:0000256" key="1">
    <source>
        <dbReference type="ARBA" id="ARBA00004141"/>
    </source>
</evidence>
<sequence>MPDFPLFPEQASTFAGPIDALYGVLIALSLIFGGILPFIILYLMVRYHRSQKADRRNQPEGSLPLELTWTIIPLVLVLGVFFWGAFLYIDIRTPPERNLEIYVIGKQWMWHAQHPNGKRENNELHVPINQPVKLVMTSQDVIHSFYIPAFRVKQDVLPGRYTTMWFEATQTGEYHLFCAEYCGTEHSRMVGRVVAMSLADYERWLTTPGEIILPDGSAGAGGGGSTLIPSIGDPMALAGAQLFTNLGCVGCHRDDGAGIGPSMVGLYGVETRMQDGSLVTADENYLRESILNPGAKIVAGYANVMPSYDGQLSEDQLNQLIAYIKSLSDSESASTRLSNAQIASVVADELK</sequence>
<evidence type="ECO:0000256" key="17">
    <source>
        <dbReference type="ARBA" id="ARBA00047816"/>
    </source>
</evidence>
<dbReference type="EMBL" id="LYXE01000096">
    <property type="protein sequence ID" value="PDV98513.1"/>
    <property type="molecule type" value="Genomic_DNA"/>
</dbReference>
<comment type="similarity">
    <text evidence="2">Belongs to the cytochrome c oxidase subunit 2 family.</text>
</comment>
<evidence type="ECO:0000259" key="21">
    <source>
        <dbReference type="PROSITE" id="PS51007"/>
    </source>
</evidence>
<dbReference type="InterPro" id="IPR008972">
    <property type="entry name" value="Cupredoxin"/>
</dbReference>
<dbReference type="PROSITE" id="PS00078">
    <property type="entry name" value="COX2"/>
    <property type="match status" value="1"/>
</dbReference>
<evidence type="ECO:0000259" key="20">
    <source>
        <dbReference type="PROSITE" id="PS50857"/>
    </source>
</evidence>
<keyword evidence="8 18" id="KW-0479">Metal-binding</keyword>
<dbReference type="CDD" id="cd13915">
    <property type="entry name" value="CuRO_HCO_II_like_2"/>
    <property type="match status" value="1"/>
</dbReference>
<dbReference type="InterPro" id="IPR036257">
    <property type="entry name" value="Cyt_c_oxidase_su2_TM_sf"/>
</dbReference>
<comment type="caution">
    <text evidence="22">The sequence shown here is derived from an EMBL/GenBank/DDBJ whole genome shotgun (WGS) entry which is preliminary data.</text>
</comment>
<feature type="domain" description="Cytochrome c" evidence="21">
    <location>
        <begin position="234"/>
        <end position="328"/>
    </location>
</feature>
<comment type="catalytic activity">
    <reaction evidence="17">
        <text>4 Fe(II)-[cytochrome c] + O2 + 8 H(+)(in) = 4 Fe(III)-[cytochrome c] + 2 H2O + 4 H(+)(out)</text>
        <dbReference type="Rhea" id="RHEA:11436"/>
        <dbReference type="Rhea" id="RHEA-COMP:10350"/>
        <dbReference type="Rhea" id="RHEA-COMP:14399"/>
        <dbReference type="ChEBI" id="CHEBI:15377"/>
        <dbReference type="ChEBI" id="CHEBI:15378"/>
        <dbReference type="ChEBI" id="CHEBI:15379"/>
        <dbReference type="ChEBI" id="CHEBI:29033"/>
        <dbReference type="ChEBI" id="CHEBI:29034"/>
        <dbReference type="EC" id="7.1.1.9"/>
    </reaction>
</comment>
<evidence type="ECO:0000256" key="6">
    <source>
        <dbReference type="ARBA" id="ARBA00022660"/>
    </source>
</evidence>
<proteinExistence type="inferred from homology"/>
<dbReference type="GO" id="GO:0016491">
    <property type="term" value="F:oxidoreductase activity"/>
    <property type="evidence" value="ECO:0007669"/>
    <property type="project" value="InterPro"/>
</dbReference>
<dbReference type="PROSITE" id="PS50857">
    <property type="entry name" value="COX2_CUA"/>
    <property type="match status" value="1"/>
</dbReference>
<evidence type="ECO:0000256" key="11">
    <source>
        <dbReference type="ARBA" id="ARBA00022989"/>
    </source>
</evidence>
<gene>
    <name evidence="22" type="ORF">A9Q02_15095</name>
</gene>
<evidence type="ECO:0000313" key="22">
    <source>
        <dbReference type="EMBL" id="PDV98513.1"/>
    </source>
</evidence>
<dbReference type="SUPFAM" id="SSF81464">
    <property type="entry name" value="Cytochrome c oxidase subunit II-like, transmembrane region"/>
    <property type="match status" value="1"/>
</dbReference>
<keyword evidence="4" id="KW-0813">Transport</keyword>
<dbReference type="GO" id="GO:0020037">
    <property type="term" value="F:heme binding"/>
    <property type="evidence" value="ECO:0007669"/>
    <property type="project" value="InterPro"/>
</dbReference>
<evidence type="ECO:0000256" key="7">
    <source>
        <dbReference type="ARBA" id="ARBA00022692"/>
    </source>
</evidence>
<dbReference type="SUPFAM" id="SSF46626">
    <property type="entry name" value="Cytochrome c"/>
    <property type="match status" value="1"/>
</dbReference>
<dbReference type="Pfam" id="PF00034">
    <property type="entry name" value="Cytochrom_C"/>
    <property type="match status" value="1"/>
</dbReference>
<evidence type="ECO:0000256" key="9">
    <source>
        <dbReference type="ARBA" id="ARBA00022967"/>
    </source>
</evidence>
<name>A0A2H3KKH2_9CHLR</name>
<dbReference type="InterPro" id="IPR014222">
    <property type="entry name" value="Cyt_c_oxidase_su2"/>
</dbReference>
<accession>A0A2H3KKH2</accession>
<evidence type="ECO:0000256" key="13">
    <source>
        <dbReference type="ARBA" id="ARBA00023008"/>
    </source>
</evidence>
<keyword evidence="5 18" id="KW-0349">Heme</keyword>
<dbReference type="Gene3D" id="1.10.287.90">
    <property type="match status" value="1"/>
</dbReference>
<evidence type="ECO:0000256" key="18">
    <source>
        <dbReference type="PROSITE-ProRule" id="PRU00433"/>
    </source>
</evidence>
<dbReference type="GO" id="GO:0042773">
    <property type="term" value="P:ATP synthesis coupled electron transport"/>
    <property type="evidence" value="ECO:0007669"/>
    <property type="project" value="TreeGrafter"/>
</dbReference>
<dbReference type="GO" id="GO:0005507">
    <property type="term" value="F:copper ion binding"/>
    <property type="evidence" value="ECO:0007669"/>
    <property type="project" value="InterPro"/>
</dbReference>
<dbReference type="InterPro" id="IPR045187">
    <property type="entry name" value="CcO_II"/>
</dbReference>
<dbReference type="PROSITE" id="PS51007">
    <property type="entry name" value="CYTC"/>
    <property type="match status" value="1"/>
</dbReference>
<dbReference type="Gene3D" id="1.10.760.10">
    <property type="entry name" value="Cytochrome c-like domain"/>
    <property type="match status" value="1"/>
</dbReference>
<dbReference type="OrthoDB" id="9773456at2"/>
<keyword evidence="10" id="KW-0249">Electron transport</keyword>
<comment type="subcellular location">
    <subcellularLocation>
        <location evidence="1">Membrane</location>
        <topology evidence="1">Multi-pass membrane protein</topology>
    </subcellularLocation>
</comment>
<evidence type="ECO:0000256" key="8">
    <source>
        <dbReference type="ARBA" id="ARBA00022723"/>
    </source>
</evidence>
<evidence type="ECO:0000256" key="12">
    <source>
        <dbReference type="ARBA" id="ARBA00023004"/>
    </source>
</evidence>
<dbReference type="GO" id="GO:0016020">
    <property type="term" value="C:membrane"/>
    <property type="evidence" value="ECO:0007669"/>
    <property type="project" value="UniProtKB-SubCell"/>
</dbReference>
<keyword evidence="9" id="KW-1278">Translocase</keyword>
<dbReference type="AlphaFoldDB" id="A0A2H3KKH2"/>
<keyword evidence="6" id="KW-0679">Respiratory chain</keyword>
<evidence type="ECO:0000256" key="3">
    <source>
        <dbReference type="ARBA" id="ARBA00012949"/>
    </source>
</evidence>
<reference evidence="22 23" key="1">
    <citation type="submission" date="2016-05" db="EMBL/GenBank/DDBJ databases">
        <authorList>
            <person name="Lavstsen T."/>
            <person name="Jespersen J.S."/>
        </authorList>
    </citation>
    <scope>NUCLEOTIDE SEQUENCE [LARGE SCALE GENOMIC DNA]</scope>
    <source>
        <strain evidence="22 23">B7-9</strain>
    </source>
</reference>
<dbReference type="EC" id="7.1.1.9" evidence="3"/>
<evidence type="ECO:0000256" key="14">
    <source>
        <dbReference type="ARBA" id="ARBA00023136"/>
    </source>
</evidence>